<evidence type="ECO:0000313" key="1">
    <source>
        <dbReference type="EMBL" id="EAQ97017.1"/>
    </source>
</evidence>
<reference evidence="1 2" key="1">
    <citation type="journal article" date="2007" name="Proc. Natl. Acad. Sci. U.S.A.">
        <title>Characterization of a marine gammaproteobacterium capable of aerobic anoxygenic photosynthesis.</title>
        <authorList>
            <person name="Fuchs B.M."/>
            <person name="Spring S."/>
            <person name="Teeling H."/>
            <person name="Quast C."/>
            <person name="Wulf J."/>
            <person name="Schattenhofer M."/>
            <person name="Yan S."/>
            <person name="Ferriera S."/>
            <person name="Johnson J."/>
            <person name="Glockner F.O."/>
            <person name="Amann R."/>
        </authorList>
    </citation>
    <scope>NUCLEOTIDE SEQUENCE [LARGE SCALE GENOMIC DNA]</scope>
    <source>
        <strain evidence="1">KT71</strain>
    </source>
</reference>
<dbReference type="Proteomes" id="UP000019205">
    <property type="component" value="Chromosome"/>
</dbReference>
<dbReference type="eggNOG" id="ENOG5032QGV">
    <property type="taxonomic scope" value="Bacteria"/>
</dbReference>
<comment type="caution">
    <text evidence="1">The sequence shown here is derived from an EMBL/GenBank/DDBJ whole genome shotgun (WGS) entry which is preliminary data.</text>
</comment>
<accession>A4AAE0</accession>
<name>A4AAE0_9GAMM</name>
<proteinExistence type="predicted"/>
<reference evidence="1 2" key="2">
    <citation type="journal article" date="2009" name="PLoS ONE">
        <title>The photosynthetic apparatus and its regulation in the aerobic gammaproteobacterium Congregibacter litoralis gen. nov., sp. nov.</title>
        <authorList>
            <person name="Spring S."/>
            <person name="Lunsdorf H."/>
            <person name="Fuchs B.M."/>
            <person name="Tindall B.J."/>
        </authorList>
    </citation>
    <scope>NUCLEOTIDE SEQUENCE [LARGE SCALE GENOMIC DNA]</scope>
    <source>
        <strain evidence="1">KT71</strain>
    </source>
</reference>
<protein>
    <submittedName>
        <fullName evidence="1">Uncharacterized protein</fullName>
    </submittedName>
</protein>
<dbReference type="HOGENOM" id="CLU_468397_0_0_6"/>
<dbReference type="RefSeq" id="WP_008294865.1">
    <property type="nucleotide sequence ID" value="NZ_CM002299.1"/>
</dbReference>
<evidence type="ECO:0000313" key="2">
    <source>
        <dbReference type="Proteomes" id="UP000019205"/>
    </source>
</evidence>
<dbReference type="EMBL" id="AAOA02000003">
    <property type="protein sequence ID" value="EAQ97017.1"/>
    <property type="molecule type" value="Genomic_DNA"/>
</dbReference>
<dbReference type="AlphaFoldDB" id="A4AAE0"/>
<organism evidence="1 2">
    <name type="scientific">Congregibacter litoralis KT71</name>
    <dbReference type="NCBI Taxonomy" id="314285"/>
    <lineage>
        <taxon>Bacteria</taxon>
        <taxon>Pseudomonadati</taxon>
        <taxon>Pseudomonadota</taxon>
        <taxon>Gammaproteobacteria</taxon>
        <taxon>Cellvibrionales</taxon>
        <taxon>Halieaceae</taxon>
        <taxon>Congregibacter</taxon>
    </lineage>
</organism>
<dbReference type="STRING" id="314285.KT71_12180"/>
<keyword evidence="2" id="KW-1185">Reference proteome</keyword>
<dbReference type="OrthoDB" id="6916899at2"/>
<sequence length="605" mass="68727">MDQIELQIVSKEVFGELAAHIEHGINRVLEKYQDSTRSRKLRIFRRFQELAESDYGFVSEENVQQILGHFRDRVYTHRGNTVTITADSDYRAFRRLIADLVQIQCFPKCRAPQPLNSSSPLLDETRILNCLGTMDPCKWRSDNQKASRTTLYAVSDQDYLNQFFEHQHAVRDEFLRLARHYIAEAANRFALGREFLRETDQSIFDDPMLLSQNGIPGHRGQRCSLFSKDLPDNEGLRNLVAFLHFKRNGLLTRDFAGANNHLYKFGGRTELSEYLGLSSDLAAACAVIVIDETGINPQSFYRMEYDPGHRTITPHDTLDGYYFSYVKLRAGGPKNRLIPRSDHKINAEYCFSLIASMTEAHREIASPDTGTRLLIHDGCHTEGEIHAISDTALKNGVRRLVARSKSESFIESGPNLKKLRVSRGLLEWYNSGGNPRAAARYLGNSVNVTITNYIPKELQEFIYRKQIRQFQHLLIAVSTDEQPYQMRALNISSSRELANYLESQVEESALYSRLKASKVDQIKGRPSSEVAITFVLSAQNIAFLDAAKKNYMDGTASMETKCLQKWAQFCGMVFSYIQSHGTRSQKIIMAEGISLSSSSPLQLQA</sequence>
<gene>
    <name evidence="1" type="ORF">KT71_12180</name>
</gene>